<dbReference type="GeneID" id="71965010"/>
<name>A0ABN6PCD8_9EURY</name>
<feature type="transmembrane region" description="Helical" evidence="1">
    <location>
        <begin position="45"/>
        <end position="62"/>
    </location>
</feature>
<keyword evidence="1" id="KW-1133">Transmembrane helix</keyword>
<feature type="transmembrane region" description="Helical" evidence="1">
    <location>
        <begin position="69"/>
        <end position="92"/>
    </location>
</feature>
<evidence type="ECO:0000313" key="2">
    <source>
        <dbReference type="EMBL" id="BDH79118.1"/>
    </source>
</evidence>
<feature type="transmembrane region" description="Helical" evidence="1">
    <location>
        <begin position="9"/>
        <end position="33"/>
    </location>
</feature>
<organism evidence="2 3">
    <name type="scientific">Methanothermobacter tenebrarum</name>
    <dbReference type="NCBI Taxonomy" id="680118"/>
    <lineage>
        <taxon>Archaea</taxon>
        <taxon>Methanobacteriati</taxon>
        <taxon>Methanobacteriota</taxon>
        <taxon>Methanomada group</taxon>
        <taxon>Methanobacteria</taxon>
        <taxon>Methanobacteriales</taxon>
        <taxon>Methanobacteriaceae</taxon>
        <taxon>Methanothermobacter</taxon>
    </lineage>
</organism>
<feature type="transmembrane region" description="Helical" evidence="1">
    <location>
        <begin position="224"/>
        <end position="245"/>
    </location>
</feature>
<sequence>MNRLTITGFIFMIIGVILLISDIIDPIITSFTHIFLMGSSEGKDIIFFSLMGSMLILSPYIRNGKDKNFYLLITIILTISTYLIIIMAEFLIRAKVGVDPYTTFVTFNPAATTSMTHSHLPKASLSSLTSLVAPTHIHTASSLTGYTPPFLLPWLLMILPPIYVFGLLSLGDRRDFHKVILIFAITTTIIGIIDGGLFSTPAMVGLSGMLGMRALKVPFSPKNLINPSIIIASLIILRIIIGLMLSTPEYYEVTLLQPKENIHLEGFKVLSSEKVDDKMIIRLSPDYNEIKLIDRLIIALNGECKGFFITWNFYSFFR</sequence>
<keyword evidence="1" id="KW-0472">Membrane</keyword>
<proteinExistence type="predicted"/>
<keyword evidence="1" id="KW-0812">Transmembrane</keyword>
<gene>
    <name evidence="2" type="ORF">MTTB_04970</name>
</gene>
<dbReference type="RefSeq" id="WP_248564958.1">
    <property type="nucleotide sequence ID" value="NZ_AP025698.1"/>
</dbReference>
<reference evidence="2 3" key="1">
    <citation type="submission" date="2022-04" db="EMBL/GenBank/DDBJ databases">
        <title>Complete genome of Methanothermobacter tenebrarum strain RMAS.</title>
        <authorList>
            <person name="Nakamura K."/>
            <person name="Oshima K."/>
            <person name="Hattori M."/>
            <person name="Kamagata Y."/>
            <person name="Takamizawa K."/>
        </authorList>
    </citation>
    <scope>NUCLEOTIDE SEQUENCE [LARGE SCALE GENOMIC DNA]</scope>
    <source>
        <strain evidence="2 3">RMAS</strain>
    </source>
</reference>
<feature type="transmembrane region" description="Helical" evidence="1">
    <location>
        <begin position="180"/>
        <end position="204"/>
    </location>
</feature>
<evidence type="ECO:0000256" key="1">
    <source>
        <dbReference type="SAM" id="Phobius"/>
    </source>
</evidence>
<dbReference type="Proteomes" id="UP000831817">
    <property type="component" value="Chromosome"/>
</dbReference>
<evidence type="ECO:0000313" key="3">
    <source>
        <dbReference type="Proteomes" id="UP000831817"/>
    </source>
</evidence>
<dbReference type="EMBL" id="AP025698">
    <property type="protein sequence ID" value="BDH79118.1"/>
    <property type="molecule type" value="Genomic_DNA"/>
</dbReference>
<keyword evidence="3" id="KW-1185">Reference proteome</keyword>
<feature type="transmembrane region" description="Helical" evidence="1">
    <location>
        <begin position="150"/>
        <end position="168"/>
    </location>
</feature>
<evidence type="ECO:0008006" key="4">
    <source>
        <dbReference type="Google" id="ProtNLM"/>
    </source>
</evidence>
<protein>
    <recommendedName>
        <fullName evidence="4">DUF1616 domain-containing protein</fullName>
    </recommendedName>
</protein>
<accession>A0ABN6PCD8</accession>